<dbReference type="EMBL" id="QFWQ01000003">
    <property type="protein sequence ID" value="RCS31066.1"/>
    <property type="molecule type" value="Genomic_DNA"/>
</dbReference>
<dbReference type="Proteomes" id="UP000252387">
    <property type="component" value="Unassembled WGS sequence"/>
</dbReference>
<evidence type="ECO:0000313" key="2">
    <source>
        <dbReference type="Proteomes" id="UP000252387"/>
    </source>
</evidence>
<accession>A0A368KIV0</accession>
<comment type="caution">
    <text evidence="1">The sequence shown here is derived from an EMBL/GenBank/DDBJ whole genome shotgun (WGS) entry which is preliminary data.</text>
</comment>
<dbReference type="RefSeq" id="WP_114341145.1">
    <property type="nucleotide sequence ID" value="NZ_QFWQ01000003.1"/>
</dbReference>
<keyword evidence="2" id="KW-1185">Reference proteome</keyword>
<organism evidence="1 2">
    <name type="scientific">Rhodanobacter denitrificans</name>
    <dbReference type="NCBI Taxonomy" id="666685"/>
    <lineage>
        <taxon>Bacteria</taxon>
        <taxon>Pseudomonadati</taxon>
        <taxon>Pseudomonadota</taxon>
        <taxon>Gammaproteobacteria</taxon>
        <taxon>Lysobacterales</taxon>
        <taxon>Rhodanobacteraceae</taxon>
        <taxon>Rhodanobacter</taxon>
    </lineage>
</organism>
<name>A0A368KIV0_9GAMM</name>
<reference evidence="1 2" key="1">
    <citation type="submission" date="2018-05" db="EMBL/GenBank/DDBJ databases">
        <title>Draft genome sequence of Rhodanobacter denitrificans Yn1 isolated from gold copper mine.</title>
        <authorList>
            <person name="Yang N."/>
            <person name="Mazhar H.S."/>
            <person name="Rensing C."/>
        </authorList>
    </citation>
    <scope>NUCLEOTIDE SEQUENCE [LARGE SCALE GENOMIC DNA]</scope>
    <source>
        <strain evidence="1 2">Yn1</strain>
    </source>
</reference>
<gene>
    <name evidence="1" type="ORF">DEO45_04820</name>
</gene>
<proteinExistence type="predicted"/>
<dbReference type="AlphaFoldDB" id="A0A368KIV0"/>
<protein>
    <submittedName>
        <fullName evidence="1">Uncharacterized protein</fullName>
    </submittedName>
</protein>
<dbReference type="OrthoDB" id="5958251at2"/>
<evidence type="ECO:0000313" key="1">
    <source>
        <dbReference type="EMBL" id="RCS31066.1"/>
    </source>
</evidence>
<sequence>MIALYLALLASGVGLFVLSYVAPFRVAALLRRRYPEHWQIIAPPEHGGLSGFRIWARMQQVLRSPALPALDDAAIDRWRGIWRYSQWLGWLCWLGALAMRLWLR</sequence>